<dbReference type="EMBL" id="FNPG01000021">
    <property type="protein sequence ID" value="SDY52975.1"/>
    <property type="molecule type" value="Genomic_DNA"/>
</dbReference>
<dbReference type="STRING" id="1122142.SAMN02910414_01749"/>
<evidence type="ECO:0000313" key="2">
    <source>
        <dbReference type="Proteomes" id="UP000183918"/>
    </source>
</evidence>
<dbReference type="Proteomes" id="UP000183918">
    <property type="component" value="Unassembled WGS sequence"/>
</dbReference>
<sequence>MAQGINKFMLGQQDVDGKNCEFHYDRGQYLIIEKVNDDKKQLYKSSNSQEAYKTWNTLIGRKKGFKNDERKKEKK</sequence>
<evidence type="ECO:0000313" key="1">
    <source>
        <dbReference type="EMBL" id="SDY52975.1"/>
    </source>
</evidence>
<dbReference type="RefSeq" id="WP_074718135.1">
    <property type="nucleotide sequence ID" value="NZ_FNPG01000021.1"/>
</dbReference>
<reference evidence="1 2" key="1">
    <citation type="submission" date="2016-10" db="EMBL/GenBank/DDBJ databases">
        <authorList>
            <person name="de Groot N.N."/>
        </authorList>
    </citation>
    <scope>NUCLEOTIDE SEQUENCE [LARGE SCALE GENOMIC DNA]</scope>
    <source>
        <strain evidence="1 2">DSM 14045</strain>
    </source>
</reference>
<dbReference type="AlphaFoldDB" id="A0A1H3KMJ4"/>
<gene>
    <name evidence="1" type="ORF">SAMN02910414_01749</name>
</gene>
<accession>A0A1H3KMJ4</accession>
<protein>
    <submittedName>
        <fullName evidence="1">Uncharacterized protein</fullName>
    </submittedName>
</protein>
<keyword evidence="2" id="KW-1185">Reference proteome</keyword>
<proteinExistence type="predicted"/>
<dbReference type="OrthoDB" id="2060058at2"/>
<organism evidence="1 2">
    <name type="scientific">Lachnobacterium bovis DSM 14045</name>
    <dbReference type="NCBI Taxonomy" id="1122142"/>
    <lineage>
        <taxon>Bacteria</taxon>
        <taxon>Bacillati</taxon>
        <taxon>Bacillota</taxon>
        <taxon>Clostridia</taxon>
        <taxon>Lachnospirales</taxon>
        <taxon>Lachnospiraceae</taxon>
        <taxon>Lachnobacterium</taxon>
    </lineage>
</organism>
<name>A0A1H3KMJ4_9FIRM</name>